<proteinExistence type="predicted"/>
<evidence type="ECO:0000256" key="1">
    <source>
        <dbReference type="ARBA" id="ARBA00022801"/>
    </source>
</evidence>
<name>A0AAD9L7S2_PAPLA</name>
<dbReference type="SUPFAM" id="SSF53474">
    <property type="entry name" value="alpha/beta-Hydrolases"/>
    <property type="match status" value="1"/>
</dbReference>
<evidence type="ECO:0000259" key="3">
    <source>
        <dbReference type="Pfam" id="PF07859"/>
    </source>
</evidence>
<keyword evidence="5" id="KW-1185">Reference proteome</keyword>
<dbReference type="InterPro" id="IPR050300">
    <property type="entry name" value="GDXG_lipolytic_enzyme"/>
</dbReference>
<evidence type="ECO:0000313" key="5">
    <source>
        <dbReference type="Proteomes" id="UP001182556"/>
    </source>
</evidence>
<dbReference type="PANTHER" id="PTHR48081">
    <property type="entry name" value="AB HYDROLASE SUPERFAMILY PROTEIN C4A8.06C"/>
    <property type="match status" value="1"/>
</dbReference>
<keyword evidence="2" id="KW-0472">Membrane</keyword>
<keyword evidence="1 4" id="KW-0378">Hydrolase</keyword>
<dbReference type="Pfam" id="PF07859">
    <property type="entry name" value="Abhydrolase_3"/>
    <property type="match status" value="1"/>
</dbReference>
<dbReference type="PANTHER" id="PTHR48081:SF31">
    <property type="entry name" value="STERYL ACETYL HYDROLASE MUG81-RELATED"/>
    <property type="match status" value="1"/>
</dbReference>
<reference evidence="4" key="1">
    <citation type="submission" date="2023-02" db="EMBL/GenBank/DDBJ databases">
        <title>Identification and recombinant expression of a fungal hydrolase from Papiliotrema laurentii that hydrolyzes apple cutin and clears colloidal polyester polyurethane.</title>
        <authorList>
            <consortium name="DOE Joint Genome Institute"/>
            <person name="Roman V.A."/>
            <person name="Bojanowski C."/>
            <person name="Crable B.R."/>
            <person name="Wagner D.N."/>
            <person name="Hung C.S."/>
            <person name="Nadeau L.J."/>
            <person name="Schratz L."/>
            <person name="Haridas S."/>
            <person name="Pangilinan J."/>
            <person name="Lipzen A."/>
            <person name="Na H."/>
            <person name="Yan M."/>
            <person name="Ng V."/>
            <person name="Grigoriev I.V."/>
            <person name="Spatafora J.W."/>
            <person name="Barlow D."/>
            <person name="Biffinger J."/>
            <person name="Kelley-Loughnane N."/>
            <person name="Varaljay V.A."/>
            <person name="Crookes-Goodson W.J."/>
        </authorList>
    </citation>
    <scope>NUCLEOTIDE SEQUENCE</scope>
    <source>
        <strain evidence="4">5307AH</strain>
    </source>
</reference>
<dbReference type="EMBL" id="JAODAN010000003">
    <property type="protein sequence ID" value="KAK1925614.1"/>
    <property type="molecule type" value="Genomic_DNA"/>
</dbReference>
<comment type="caution">
    <text evidence="4">The sequence shown here is derived from an EMBL/GenBank/DDBJ whole genome shotgun (WGS) entry which is preliminary data.</text>
</comment>
<dbReference type="Gene3D" id="3.40.50.1820">
    <property type="entry name" value="alpha/beta hydrolase"/>
    <property type="match status" value="1"/>
</dbReference>
<sequence length="413" mass="44987">MSSHEIPAVHDDLEANWAPLRRSSPDSGAPNVPSLPIRLLLTLVTSVALLLTLLVVIPFCVAQYITLGPPLKWQPLQTYLGGRLVYWSGRLSDAAFLRPPPPTGKVPGNLPLRWAKEGRAGVSVEVVELPLVQESMLRGMGNAGGVKPERRPGFLLIPEGSTGRGLNQAKEKEKVILYFHGGAYGGGQPVKFPFPWQMAKALNARLLGVQYRLCLSADSAFPAPLLDALAGYLYLTRTLHFDPPDIILLGDSSGAHLALTLSRYLSDLGLCQPGYVALSSPLGDCGRSMPSRWKLSGVDILASNMDAKPLRSALRHYTPQALDHPYFAPAKAAPSDWEYLRVAGVKVYVMIGTKEILMDDGFAIVKAMQEAKVDVELREDPEGNHCGAMAQWKGSSAWEVWVRDLRRLVGIDA</sequence>
<feature type="transmembrane region" description="Helical" evidence="2">
    <location>
        <begin position="39"/>
        <end position="62"/>
    </location>
</feature>
<feature type="domain" description="Alpha/beta hydrolase fold-3" evidence="3">
    <location>
        <begin position="176"/>
        <end position="386"/>
    </location>
</feature>
<gene>
    <name evidence="4" type="ORF">DB88DRAFT_484511</name>
</gene>
<dbReference type="InterPro" id="IPR013094">
    <property type="entry name" value="AB_hydrolase_3"/>
</dbReference>
<evidence type="ECO:0000256" key="2">
    <source>
        <dbReference type="SAM" id="Phobius"/>
    </source>
</evidence>
<dbReference type="InterPro" id="IPR029058">
    <property type="entry name" value="AB_hydrolase_fold"/>
</dbReference>
<dbReference type="AlphaFoldDB" id="A0AAD9L7S2"/>
<evidence type="ECO:0000313" key="4">
    <source>
        <dbReference type="EMBL" id="KAK1925614.1"/>
    </source>
</evidence>
<accession>A0AAD9L7S2</accession>
<keyword evidence="2" id="KW-1133">Transmembrane helix</keyword>
<dbReference type="GO" id="GO:0016787">
    <property type="term" value="F:hydrolase activity"/>
    <property type="evidence" value="ECO:0007669"/>
    <property type="project" value="UniProtKB-KW"/>
</dbReference>
<dbReference type="Proteomes" id="UP001182556">
    <property type="component" value="Unassembled WGS sequence"/>
</dbReference>
<keyword evidence="2" id="KW-0812">Transmembrane</keyword>
<organism evidence="4 5">
    <name type="scientific">Papiliotrema laurentii</name>
    <name type="common">Cryptococcus laurentii</name>
    <dbReference type="NCBI Taxonomy" id="5418"/>
    <lineage>
        <taxon>Eukaryota</taxon>
        <taxon>Fungi</taxon>
        <taxon>Dikarya</taxon>
        <taxon>Basidiomycota</taxon>
        <taxon>Agaricomycotina</taxon>
        <taxon>Tremellomycetes</taxon>
        <taxon>Tremellales</taxon>
        <taxon>Rhynchogastremaceae</taxon>
        <taxon>Papiliotrema</taxon>
    </lineage>
</organism>
<protein>
    <submittedName>
        <fullName evidence="4">Alpha/Beta hydrolase protein</fullName>
    </submittedName>
</protein>